<gene>
    <name evidence="4" type="ORF">SAMN06265349_10816</name>
</gene>
<accession>A0A521FB72</accession>
<dbReference type="InterPro" id="IPR022409">
    <property type="entry name" value="PKD/Chitinase_dom"/>
</dbReference>
<feature type="domain" description="PKD/Chitinase" evidence="3">
    <location>
        <begin position="389"/>
        <end position="459"/>
    </location>
</feature>
<dbReference type="EMBL" id="FXTA01000008">
    <property type="protein sequence ID" value="SMO93376.1"/>
    <property type="molecule type" value="Genomic_DNA"/>
</dbReference>
<keyword evidence="1 2" id="KW-0732">Signal</keyword>
<dbReference type="RefSeq" id="WP_142452443.1">
    <property type="nucleotide sequence ID" value="NZ_FXTA01000008.1"/>
</dbReference>
<name>A0A521FB72_9FLAO</name>
<evidence type="ECO:0000313" key="5">
    <source>
        <dbReference type="Proteomes" id="UP000317289"/>
    </source>
</evidence>
<dbReference type="Gene3D" id="2.60.40.740">
    <property type="match status" value="11"/>
</dbReference>
<feature type="domain" description="PKD/Chitinase" evidence="3">
    <location>
        <begin position="622"/>
        <end position="691"/>
    </location>
</feature>
<dbReference type="InterPro" id="IPR025667">
    <property type="entry name" value="SprB_repeat"/>
</dbReference>
<dbReference type="InterPro" id="IPR041286">
    <property type="entry name" value="MBG_2"/>
</dbReference>
<organism evidence="4 5">
    <name type="scientific">Flavobacterium resistens</name>
    <dbReference type="NCBI Taxonomy" id="443612"/>
    <lineage>
        <taxon>Bacteria</taxon>
        <taxon>Pseudomonadati</taxon>
        <taxon>Bacteroidota</taxon>
        <taxon>Flavobacteriia</taxon>
        <taxon>Flavobacteriales</taxon>
        <taxon>Flavobacteriaceae</taxon>
        <taxon>Flavobacterium</taxon>
    </lineage>
</organism>
<feature type="domain" description="PKD/Chitinase" evidence="3">
    <location>
        <begin position="1386"/>
        <end position="1453"/>
    </location>
</feature>
<feature type="domain" description="PKD/Chitinase" evidence="3">
    <location>
        <begin position="1071"/>
        <end position="1146"/>
    </location>
</feature>
<feature type="chain" id="PRO_5021715304" evidence="2">
    <location>
        <begin position="25"/>
        <end position="1875"/>
    </location>
</feature>
<dbReference type="Gene3D" id="2.60.40.10">
    <property type="entry name" value="Immunoglobulins"/>
    <property type="match status" value="1"/>
</dbReference>
<feature type="domain" description="PKD/Chitinase" evidence="3">
    <location>
        <begin position="312"/>
        <end position="384"/>
    </location>
</feature>
<dbReference type="InterPro" id="IPR013783">
    <property type="entry name" value="Ig-like_fold"/>
</dbReference>
<feature type="domain" description="PKD/Chitinase" evidence="3">
    <location>
        <begin position="466"/>
        <end position="536"/>
    </location>
</feature>
<evidence type="ECO:0000256" key="1">
    <source>
        <dbReference type="ARBA" id="ARBA00022729"/>
    </source>
</evidence>
<feature type="signal peptide" evidence="2">
    <location>
        <begin position="1"/>
        <end position="24"/>
    </location>
</feature>
<dbReference type="InterPro" id="IPR043504">
    <property type="entry name" value="Peptidase_S1_PA_chymotrypsin"/>
</dbReference>
<dbReference type="Pfam" id="PF13573">
    <property type="entry name" value="SprB"/>
    <property type="match status" value="16"/>
</dbReference>
<proteinExistence type="predicted"/>
<feature type="domain" description="PKD/Chitinase" evidence="3">
    <location>
        <begin position="995"/>
        <end position="1069"/>
    </location>
</feature>
<feature type="domain" description="PKD/Chitinase" evidence="3">
    <location>
        <begin position="700"/>
        <end position="767"/>
    </location>
</feature>
<dbReference type="SMART" id="SM00089">
    <property type="entry name" value="PKD"/>
    <property type="match status" value="11"/>
</dbReference>
<sequence>MKKTLLLFLYFSFFLSNYNSVAQVAEPVLTSKKIAAGVSSAVLTATNNEITTENVVLGTNVAIPNYGAITLTGNVAIPPGAVVTSANVVFTGFDLSGGSIMYDFYAGASGAGTLQNSIISSRANGNKTYSKPISNLTNGTITLTVYDDYHNGFYTTSATVQNITLTYTYSITKWYDSSTGGNLLGTGNTLETVGTSVLPNTITTGTYNFYAEAINASGTSSRTKSTVTVVPLLDASIISNNLTCNGMLNGSATAVTSGGESPLTYQWLPGGNTQQNISSLTAGTYTLKVTDAIGQTATSSVLITQPNAITITPSQTNLSCRGSANGSASAIVTGGTGSYTYQWSPSGGRNASATGLAAGTYTVTVTDANSCTATQSFTITEPDKLVASKGSQTNIASRGTATGSATVNVTGGTGPYYYSWAPSGGTSATATGLSAGTYTVTVTDDNTCTATQSFTITEPDELIVSKVSQTNIACHGEATGSATVSVAGGTGSYSYSWSPSGGTSATATGLNAGTYTVTVTDANAYTAMQSFTITEPVNPLTASKGTIANVNCHGEANGSATVNVTGGTGSYSYSWAPSGGTGATASGLASGTYTVTVTDSNGCTTTQGFTITEPASSLSATIASARVSCFGGGNGSASVSVSGGSPNYTYSWAPFGGTAATATGLSAGDYTCTITDSKGCTLTKTVTVGTPAQISGTITKTDVSCNGGSNGSATVTASGGVGSYSYSWSPTGGNAATASGLSKGNYTVTIQDGNSCVYTVDVTIDEPSVLTASISHTDILCNGGATGTATVIPSGGTGTYSYLWSPSGGTGATAIGLAMGTYNCKITDSNGCFVTRSIRIDEPTILSATTSQIDATCMSAGQAAVNVSGGVGPYTYSWSPSGQTAAVATGLNSGSHSCLITDSNGCKISKTFLINTTNTLIAATSKNDILCNGTNTGSASVVPSGAPGPFTYVWAPTGGSSNTASNLAAGNYSVTIISANGCSIVKNFTITEPSALTVTPSQTNLLCNGVNTGSASVSVSGGTGSYTYAWAPSGGTSATATGLSAGTYTVTVTDANSCTVTQSFTITEPNVLTATAVSQTNIACHGANTGSATVGVNGGKPGYSYSWAPSGGNSATATGLSAGTYTVTVTDANSCTATQSFTITEPNVLTTTAVSQTNIACHGANTGSATVGVSGGKPGYSYFWAPSGGNSATATGLSAGTYTVTVTDANSCTVTQSFTITEPNVLIATAVSQTNIACHGANTGSATVGVSGGKPGYSYSWAPSGGNSATATGLSAGTYTVTVTDANSCTTTQSFTITEPNVLIATAVSQTNIACHGANTGSATIGVSGGKPGYSYSWAPSGGNSATATGLSAGTYTVTVTDANSCTTTQSFTITEPAILDAVTSKTDVSCYNGNDGTASVNVSGGKGAYTYLWSPKGGNEAIASGLTAGTYSIIITDANSCSISKTVVIEEPTPFVVNTLAATNITVSGAVISGTISSENNDGKCLTETGFVYSLKSNPLLTDNKIIVGSSLGSINSTLTNLKGNTIYYVKAYAINSNGFVAYGNEVSFTTDKYTLTITASTEHQKVFGTTDPVFKYTVSGLANGDTNAIVTGNLSREAGENAGKYKINAGTIDAGKNYKIVFESAVFEITKADQLITWNQDLEFGCETENSINLNAVSNSGLSITYSVVNTNIAEVSGNNLAIKNSGSTSITAFQIGDQNHNPAVAVIKPIEVTQGGLITQHWSDVLFFDNKNKDFVSWQWYKNGTAISGATRQYFNENQALNGAYYVIATDKDGNKIKSCLFEITGKVFSNNIKIYPNPVKASTEFTLECNFSEVQLKGATIEIFDINGKLIQTVSNIKTQNHIIAPSQTSIYVVLLTLSNGEKKTINVLVK</sequence>
<dbReference type="OrthoDB" id="9805017at2"/>
<reference evidence="4 5" key="1">
    <citation type="submission" date="2017-05" db="EMBL/GenBank/DDBJ databases">
        <authorList>
            <person name="Varghese N."/>
            <person name="Submissions S."/>
        </authorList>
    </citation>
    <scope>NUCLEOTIDE SEQUENCE [LARGE SCALE GENOMIC DNA]</scope>
    <source>
        <strain evidence="4 5">DSM 19382</strain>
    </source>
</reference>
<dbReference type="Gene3D" id="2.40.10.10">
    <property type="entry name" value="Trypsin-like serine proteases"/>
    <property type="match status" value="2"/>
</dbReference>
<evidence type="ECO:0000256" key="2">
    <source>
        <dbReference type="SAM" id="SignalP"/>
    </source>
</evidence>
<feature type="domain" description="PKD/Chitinase" evidence="3">
    <location>
        <begin position="1224"/>
        <end position="1300"/>
    </location>
</feature>
<feature type="domain" description="PKD/Chitinase" evidence="3">
    <location>
        <begin position="544"/>
        <end position="616"/>
    </location>
</feature>
<dbReference type="InterPro" id="IPR026444">
    <property type="entry name" value="Secre_tail"/>
</dbReference>
<protein>
    <submittedName>
        <fullName evidence="4">Por secretion system C-terminal sorting domain-containing protein</fullName>
    </submittedName>
</protein>
<dbReference type="NCBIfam" id="TIGR04183">
    <property type="entry name" value="Por_Secre_tail"/>
    <property type="match status" value="1"/>
</dbReference>
<feature type="domain" description="PKD/Chitinase" evidence="3">
    <location>
        <begin position="1307"/>
        <end position="1377"/>
    </location>
</feature>
<evidence type="ECO:0000259" key="3">
    <source>
        <dbReference type="SMART" id="SM00089"/>
    </source>
</evidence>
<dbReference type="Proteomes" id="UP000317289">
    <property type="component" value="Unassembled WGS sequence"/>
</dbReference>
<dbReference type="Pfam" id="PF18676">
    <property type="entry name" value="MBG_2"/>
    <property type="match status" value="1"/>
</dbReference>
<evidence type="ECO:0000313" key="4">
    <source>
        <dbReference type="EMBL" id="SMO93376.1"/>
    </source>
</evidence>